<evidence type="ECO:0000256" key="2">
    <source>
        <dbReference type="ARBA" id="ARBA00022679"/>
    </source>
</evidence>
<dbReference type="WBParaSite" id="SSLN_0001295101-mRNA-1">
    <property type="protein sequence ID" value="SSLN_0001295101-mRNA-1"/>
    <property type="gene ID" value="SSLN_0001295101"/>
</dbReference>
<feature type="region of interest" description="Disordered" evidence="7">
    <location>
        <begin position="1"/>
        <end position="20"/>
    </location>
</feature>
<reference evidence="11" key="1">
    <citation type="submission" date="2016-06" db="UniProtKB">
        <authorList>
            <consortium name="WormBaseParasite"/>
        </authorList>
    </citation>
    <scope>IDENTIFICATION</scope>
</reference>
<feature type="binding site" evidence="6">
    <location>
        <position position="202"/>
    </location>
    <ligand>
        <name>ATP</name>
        <dbReference type="ChEBI" id="CHEBI:30616"/>
    </ligand>
</feature>
<keyword evidence="5 6" id="KW-0067">ATP-binding</keyword>
<keyword evidence="2" id="KW-0808">Transferase</keyword>
<sequence>MMFIMTGFGRKPTASSVRSAPLQLESAKLIVNIKLSINPMSAAKNLPPPAIESPKDQNDPLADVNSSVTNGRPSSEQEESSESPQPQPESIDASGLIRTSCDVKETVLPDTLSARPSNGNAVKRAATAVDAQATSRASETSGQTTEATGGAASSGDPPAPKRTWRDQPHVGKYKLIRTLGRGNFAKVKLAQHITTGKEVAVKVIDKGQLNQASMSKQAWGGDSRHVRLHYVDYSPGLEQAADAWAVAKLCPSQDAVALRPPSAPVSCLMWEWAHWLTDRRPRFDAPQHDLAAIPHTPGLTKPGDVEEPSPSDSQSTVKLYEVIESERHVYLVMEFACNGELFEYLVSNGRMKEKEARVKFRQIVSAVQYCHQKNIVHRDLKSLVSAWPAGAKRISPPHFEALV</sequence>
<feature type="compositionally biased region" description="Polar residues" evidence="7">
    <location>
        <begin position="132"/>
        <end position="147"/>
    </location>
</feature>
<feature type="region of interest" description="Disordered" evidence="7">
    <location>
        <begin position="46"/>
        <end position="95"/>
    </location>
</feature>
<evidence type="ECO:0000256" key="7">
    <source>
        <dbReference type="SAM" id="MobiDB-lite"/>
    </source>
</evidence>
<accession>A0A183T7N3</accession>
<dbReference type="EMBL" id="UYSU01037304">
    <property type="protein sequence ID" value="VDL98866.1"/>
    <property type="molecule type" value="Genomic_DNA"/>
</dbReference>
<keyword evidence="10" id="KW-1185">Reference proteome</keyword>
<evidence type="ECO:0000259" key="8">
    <source>
        <dbReference type="PROSITE" id="PS50011"/>
    </source>
</evidence>
<evidence type="ECO:0000313" key="10">
    <source>
        <dbReference type="Proteomes" id="UP000275846"/>
    </source>
</evidence>
<dbReference type="STRING" id="70667.A0A183T7N3"/>
<evidence type="ECO:0000256" key="4">
    <source>
        <dbReference type="ARBA" id="ARBA00022777"/>
    </source>
</evidence>
<evidence type="ECO:0000313" key="11">
    <source>
        <dbReference type="WBParaSite" id="SSLN_0001295101-mRNA-1"/>
    </source>
</evidence>
<reference evidence="9 10" key="2">
    <citation type="submission" date="2018-11" db="EMBL/GenBank/DDBJ databases">
        <authorList>
            <consortium name="Pathogen Informatics"/>
        </authorList>
    </citation>
    <scope>NUCLEOTIDE SEQUENCE [LARGE SCALE GENOMIC DNA]</scope>
    <source>
        <strain evidence="9 10">NST_G2</strain>
    </source>
</reference>
<keyword evidence="1" id="KW-0723">Serine/threonine-protein kinase</keyword>
<name>A0A183T7N3_SCHSO</name>
<evidence type="ECO:0000256" key="3">
    <source>
        <dbReference type="ARBA" id="ARBA00022741"/>
    </source>
</evidence>
<dbReference type="InterPro" id="IPR011009">
    <property type="entry name" value="Kinase-like_dom_sf"/>
</dbReference>
<dbReference type="GO" id="GO:0005524">
    <property type="term" value="F:ATP binding"/>
    <property type="evidence" value="ECO:0007669"/>
    <property type="project" value="UniProtKB-UniRule"/>
</dbReference>
<feature type="region of interest" description="Disordered" evidence="7">
    <location>
        <begin position="291"/>
        <end position="313"/>
    </location>
</feature>
<keyword evidence="3 6" id="KW-0547">Nucleotide-binding</keyword>
<dbReference type="PANTHER" id="PTHR24346:SF82">
    <property type="entry name" value="KP78A-RELATED"/>
    <property type="match status" value="1"/>
</dbReference>
<dbReference type="Pfam" id="PF00069">
    <property type="entry name" value="Pkinase"/>
    <property type="match status" value="1"/>
</dbReference>
<evidence type="ECO:0000313" key="9">
    <source>
        <dbReference type="EMBL" id="VDL98866.1"/>
    </source>
</evidence>
<dbReference type="GO" id="GO:0035556">
    <property type="term" value="P:intracellular signal transduction"/>
    <property type="evidence" value="ECO:0007669"/>
    <property type="project" value="TreeGrafter"/>
</dbReference>
<protein>
    <submittedName>
        <fullName evidence="11">Protein kinase domain-containing protein</fullName>
    </submittedName>
</protein>
<dbReference type="GO" id="GO:0000226">
    <property type="term" value="P:microtubule cytoskeleton organization"/>
    <property type="evidence" value="ECO:0007669"/>
    <property type="project" value="TreeGrafter"/>
</dbReference>
<dbReference type="Proteomes" id="UP000275846">
    <property type="component" value="Unassembled WGS sequence"/>
</dbReference>
<dbReference type="PROSITE" id="PS00107">
    <property type="entry name" value="PROTEIN_KINASE_ATP"/>
    <property type="match status" value="1"/>
</dbReference>
<dbReference type="OrthoDB" id="193931at2759"/>
<organism evidence="11">
    <name type="scientific">Schistocephalus solidus</name>
    <name type="common">Tapeworm</name>
    <dbReference type="NCBI Taxonomy" id="70667"/>
    <lineage>
        <taxon>Eukaryota</taxon>
        <taxon>Metazoa</taxon>
        <taxon>Spiralia</taxon>
        <taxon>Lophotrochozoa</taxon>
        <taxon>Platyhelminthes</taxon>
        <taxon>Cestoda</taxon>
        <taxon>Eucestoda</taxon>
        <taxon>Diphyllobothriidea</taxon>
        <taxon>Diphyllobothriidae</taxon>
        <taxon>Schistocephalus</taxon>
    </lineage>
</organism>
<feature type="domain" description="Protein kinase" evidence="8">
    <location>
        <begin position="173"/>
        <end position="403"/>
    </location>
</feature>
<dbReference type="SMART" id="SM00220">
    <property type="entry name" value="S_TKc"/>
    <property type="match status" value="1"/>
</dbReference>
<dbReference type="InterPro" id="IPR000719">
    <property type="entry name" value="Prot_kinase_dom"/>
</dbReference>
<dbReference type="AlphaFoldDB" id="A0A183T7N3"/>
<dbReference type="InterPro" id="IPR017441">
    <property type="entry name" value="Protein_kinase_ATP_BS"/>
</dbReference>
<dbReference type="Gene3D" id="3.30.200.20">
    <property type="entry name" value="Phosphorylase Kinase, domain 1"/>
    <property type="match status" value="1"/>
</dbReference>
<dbReference type="GO" id="GO:0050321">
    <property type="term" value="F:tau-protein kinase activity"/>
    <property type="evidence" value="ECO:0007669"/>
    <property type="project" value="TreeGrafter"/>
</dbReference>
<gene>
    <name evidence="9" type="ORF">SSLN_LOCUS12481</name>
</gene>
<keyword evidence="4" id="KW-0418">Kinase</keyword>
<evidence type="ECO:0000256" key="1">
    <source>
        <dbReference type="ARBA" id="ARBA00022527"/>
    </source>
</evidence>
<dbReference type="PANTHER" id="PTHR24346">
    <property type="entry name" value="MAP/MICROTUBULE AFFINITY-REGULATING KINASE"/>
    <property type="match status" value="1"/>
</dbReference>
<dbReference type="Gene3D" id="1.10.510.10">
    <property type="entry name" value="Transferase(Phosphotransferase) domain 1"/>
    <property type="match status" value="1"/>
</dbReference>
<evidence type="ECO:0000256" key="6">
    <source>
        <dbReference type="PROSITE-ProRule" id="PRU10141"/>
    </source>
</evidence>
<dbReference type="PROSITE" id="PS50011">
    <property type="entry name" value="PROTEIN_KINASE_DOM"/>
    <property type="match status" value="1"/>
</dbReference>
<feature type="region of interest" description="Disordered" evidence="7">
    <location>
        <begin position="109"/>
        <end position="169"/>
    </location>
</feature>
<dbReference type="SUPFAM" id="SSF56112">
    <property type="entry name" value="Protein kinase-like (PK-like)"/>
    <property type="match status" value="1"/>
</dbReference>
<proteinExistence type="predicted"/>
<evidence type="ECO:0000256" key="5">
    <source>
        <dbReference type="ARBA" id="ARBA00022840"/>
    </source>
</evidence>
<dbReference type="GO" id="GO:0005737">
    <property type="term" value="C:cytoplasm"/>
    <property type="evidence" value="ECO:0007669"/>
    <property type="project" value="TreeGrafter"/>
</dbReference>